<gene>
    <name evidence="1" type="ORF">COCNU_10G008970</name>
</gene>
<organism evidence="1 2">
    <name type="scientific">Cocos nucifera</name>
    <name type="common">Coconut palm</name>
    <dbReference type="NCBI Taxonomy" id="13894"/>
    <lineage>
        <taxon>Eukaryota</taxon>
        <taxon>Viridiplantae</taxon>
        <taxon>Streptophyta</taxon>
        <taxon>Embryophyta</taxon>
        <taxon>Tracheophyta</taxon>
        <taxon>Spermatophyta</taxon>
        <taxon>Magnoliopsida</taxon>
        <taxon>Liliopsida</taxon>
        <taxon>Arecaceae</taxon>
        <taxon>Arecoideae</taxon>
        <taxon>Cocoseae</taxon>
        <taxon>Attaleinae</taxon>
        <taxon>Cocos</taxon>
    </lineage>
</organism>
<dbReference type="Proteomes" id="UP000797356">
    <property type="component" value="Chromosome 10"/>
</dbReference>
<name>A0A8K0N8J9_COCNU</name>
<reference evidence="1" key="1">
    <citation type="journal article" date="2017" name="Gigascience">
        <title>The genome draft of coconut (Cocos nucifera).</title>
        <authorList>
            <person name="Xiao Y."/>
            <person name="Xu P."/>
            <person name="Fan H."/>
            <person name="Baudouin L."/>
            <person name="Xia W."/>
            <person name="Bocs S."/>
            <person name="Xu J."/>
            <person name="Li Q."/>
            <person name="Guo A."/>
            <person name="Zhou L."/>
            <person name="Li J."/>
            <person name="Wu Y."/>
            <person name="Ma Z."/>
            <person name="Armero A."/>
            <person name="Issali A.E."/>
            <person name="Liu N."/>
            <person name="Peng M."/>
            <person name="Yang Y."/>
        </authorList>
    </citation>
    <scope>NUCLEOTIDE SEQUENCE</scope>
    <source>
        <tissue evidence="1">Spear leaf of Hainan Tall coconut</tissue>
    </source>
</reference>
<comment type="caution">
    <text evidence="1">The sequence shown here is derived from an EMBL/GenBank/DDBJ whole genome shotgun (WGS) entry which is preliminary data.</text>
</comment>
<keyword evidence="2" id="KW-1185">Reference proteome</keyword>
<evidence type="ECO:0000313" key="1">
    <source>
        <dbReference type="EMBL" id="KAG1362678.1"/>
    </source>
</evidence>
<sequence length="152" mass="16728">MSLLPICPGSLLTAAAGTRPAVILPGLGNNTGDYQGLAMALRERYGIPSVVARVSRFDWLRYAAGLLDPSFWKGTLGPRPVLDWYLERVHEAVSEANQLSPQDKGIPYAPIFSFTIDVDVASNKHGDMALSDLNSILLIWQLRHLINMIRLT</sequence>
<protein>
    <submittedName>
        <fullName evidence="1">Uncharacterized protein</fullName>
    </submittedName>
</protein>
<accession>A0A8K0N8J9</accession>
<dbReference type="EMBL" id="CM017881">
    <property type="protein sequence ID" value="KAG1362678.1"/>
    <property type="molecule type" value="Genomic_DNA"/>
</dbReference>
<reference evidence="1" key="2">
    <citation type="submission" date="2019-07" db="EMBL/GenBank/DDBJ databases">
        <authorList>
            <person name="Yang Y."/>
            <person name="Bocs S."/>
            <person name="Baudouin L."/>
        </authorList>
    </citation>
    <scope>NUCLEOTIDE SEQUENCE</scope>
    <source>
        <tissue evidence="1">Spear leaf of Hainan Tall coconut</tissue>
    </source>
</reference>
<evidence type="ECO:0000313" key="2">
    <source>
        <dbReference type="Proteomes" id="UP000797356"/>
    </source>
</evidence>
<dbReference type="PANTHER" id="PTHR47909">
    <property type="entry name" value="ALPHA/BETA-HYDROLASES SUPERFAMILY PROTEIN"/>
    <property type="match status" value="1"/>
</dbReference>
<dbReference type="PANTHER" id="PTHR47909:SF2">
    <property type="entry name" value="GPI INOSITOL-DEACYLASE"/>
    <property type="match status" value="1"/>
</dbReference>
<proteinExistence type="predicted"/>
<dbReference type="GO" id="GO:0009507">
    <property type="term" value="C:chloroplast"/>
    <property type="evidence" value="ECO:0007669"/>
    <property type="project" value="TreeGrafter"/>
</dbReference>
<dbReference type="OrthoDB" id="348976at2759"/>
<dbReference type="AlphaFoldDB" id="A0A8K0N8J9"/>